<accession>A0A1G4ILE5</accession>
<dbReference type="GO" id="GO:0016020">
    <property type="term" value="C:membrane"/>
    <property type="evidence" value="ECO:0007669"/>
    <property type="project" value="TreeGrafter"/>
</dbReference>
<dbReference type="AlphaFoldDB" id="A0A1G4ILE5"/>
<dbReference type="PANTHER" id="PTHR43798">
    <property type="entry name" value="MONOACYLGLYCEROL LIPASE"/>
    <property type="match status" value="1"/>
</dbReference>
<dbReference type="PANTHER" id="PTHR43798:SF5">
    <property type="entry name" value="MONOACYLGLYCEROL LIPASE ABHD6"/>
    <property type="match status" value="1"/>
</dbReference>
<keyword evidence="3" id="KW-1185">Reference proteome</keyword>
<dbReference type="EMBL" id="LT598449">
    <property type="protein sequence ID" value="SCU77352.1"/>
    <property type="molecule type" value="Genomic_DNA"/>
</dbReference>
<gene>
    <name evidence="2" type="ORF">LANO_0A00144G</name>
</gene>
<dbReference type="GO" id="GO:0047372">
    <property type="term" value="F:monoacylglycerol lipase activity"/>
    <property type="evidence" value="ECO:0007669"/>
    <property type="project" value="TreeGrafter"/>
</dbReference>
<organism evidence="2 3">
    <name type="scientific">Lachancea nothofagi CBS 11611</name>
    <dbReference type="NCBI Taxonomy" id="1266666"/>
    <lineage>
        <taxon>Eukaryota</taxon>
        <taxon>Fungi</taxon>
        <taxon>Dikarya</taxon>
        <taxon>Ascomycota</taxon>
        <taxon>Saccharomycotina</taxon>
        <taxon>Saccharomycetes</taxon>
        <taxon>Saccharomycetales</taxon>
        <taxon>Saccharomycetaceae</taxon>
        <taxon>Lachancea</taxon>
    </lineage>
</organism>
<sequence length="258" mass="28730">MLLPHASINSNGKVTVLFIHGAFSSKEEWDMVVPYMPSTYHLLVPDLPAHGDARQIKPFSVARSVDMLAELIRTMAKDQRACLVGLSLGAHVAIDLASQYPELVNDVFVSGFEVFPPSVLSPYLPQIVWVMIRSENLVPRILVRWLMDGADVQRIDCSICTLSLCRQIVNPINSTQWPSSWLARTLVVAAGKGGIVPSKDHPADAKKLVEIALNKESIAVTEAEIRHPWNRQLPRLFAKTACAWFERKELPTGFQKLV</sequence>
<dbReference type="SUPFAM" id="SSF53474">
    <property type="entry name" value="alpha/beta-Hydrolases"/>
    <property type="match status" value="1"/>
</dbReference>
<feature type="domain" description="AB hydrolase-1" evidence="1">
    <location>
        <begin position="16"/>
        <end position="146"/>
    </location>
</feature>
<evidence type="ECO:0000313" key="2">
    <source>
        <dbReference type="EMBL" id="SCU77352.1"/>
    </source>
</evidence>
<proteinExistence type="predicted"/>
<dbReference type="Gene3D" id="3.40.50.1820">
    <property type="entry name" value="alpha/beta hydrolase"/>
    <property type="match status" value="1"/>
</dbReference>
<dbReference type="Proteomes" id="UP000189911">
    <property type="component" value="Chromosome A"/>
</dbReference>
<dbReference type="InterPro" id="IPR050266">
    <property type="entry name" value="AB_hydrolase_sf"/>
</dbReference>
<dbReference type="InterPro" id="IPR029058">
    <property type="entry name" value="AB_hydrolase_fold"/>
</dbReference>
<reference evidence="3" key="1">
    <citation type="submission" date="2016-03" db="EMBL/GenBank/DDBJ databases">
        <authorList>
            <person name="Devillers Hugo."/>
        </authorList>
    </citation>
    <scope>NUCLEOTIDE SEQUENCE [LARGE SCALE GENOMIC DNA]</scope>
</reference>
<evidence type="ECO:0000259" key="1">
    <source>
        <dbReference type="Pfam" id="PF12697"/>
    </source>
</evidence>
<protein>
    <submittedName>
        <fullName evidence="2">LANO_0A00144g1_1</fullName>
    </submittedName>
</protein>
<dbReference type="InterPro" id="IPR000073">
    <property type="entry name" value="AB_hydrolase_1"/>
</dbReference>
<evidence type="ECO:0000313" key="3">
    <source>
        <dbReference type="Proteomes" id="UP000189911"/>
    </source>
</evidence>
<name>A0A1G4ILE5_9SACH</name>
<dbReference type="GO" id="GO:0046464">
    <property type="term" value="P:acylglycerol catabolic process"/>
    <property type="evidence" value="ECO:0007669"/>
    <property type="project" value="TreeGrafter"/>
</dbReference>
<dbReference type="OrthoDB" id="8119704at2759"/>
<dbReference type="Pfam" id="PF12697">
    <property type="entry name" value="Abhydrolase_6"/>
    <property type="match status" value="1"/>
</dbReference>